<accession>A0A0D6B414</accession>
<comment type="similarity">
    <text evidence="2">Belongs to the monovalent cation:proton antiporter 1 (CPA1) transporter (TC 2.A.36) family.</text>
</comment>
<evidence type="ECO:0000256" key="5">
    <source>
        <dbReference type="ARBA" id="ARBA00022475"/>
    </source>
</evidence>
<comment type="subcellular location">
    <subcellularLocation>
        <location evidence="1">Cell membrane</location>
        <topology evidence="1">Multi-pass membrane protein</topology>
    </subcellularLocation>
</comment>
<dbReference type="Gene3D" id="1.20.1530.20">
    <property type="match status" value="1"/>
</dbReference>
<evidence type="ECO:0000256" key="8">
    <source>
        <dbReference type="ARBA" id="ARBA00023053"/>
    </source>
</evidence>
<keyword evidence="11" id="KW-0739">Sodium transport</keyword>
<feature type="transmembrane region" description="Helical" evidence="12">
    <location>
        <begin position="6"/>
        <end position="24"/>
    </location>
</feature>
<evidence type="ECO:0000256" key="7">
    <source>
        <dbReference type="ARBA" id="ARBA00022989"/>
    </source>
</evidence>
<keyword evidence="10 12" id="KW-0472">Membrane</keyword>
<keyword evidence="3" id="KW-0813">Transport</keyword>
<dbReference type="GO" id="GO:0005886">
    <property type="term" value="C:plasma membrane"/>
    <property type="evidence" value="ECO:0007669"/>
    <property type="project" value="UniProtKB-SubCell"/>
</dbReference>
<feature type="transmembrane region" description="Helical" evidence="12">
    <location>
        <begin position="72"/>
        <end position="89"/>
    </location>
</feature>
<dbReference type="eggNOG" id="COG0025">
    <property type="taxonomic scope" value="Bacteria"/>
</dbReference>
<evidence type="ECO:0000259" key="13">
    <source>
        <dbReference type="Pfam" id="PF00999"/>
    </source>
</evidence>
<evidence type="ECO:0000313" key="15">
    <source>
        <dbReference type="Proteomes" id="UP000064912"/>
    </source>
</evidence>
<feature type="transmembrane region" description="Helical" evidence="12">
    <location>
        <begin position="391"/>
        <end position="411"/>
    </location>
</feature>
<keyword evidence="4" id="KW-0050">Antiport</keyword>
<feature type="transmembrane region" description="Helical" evidence="12">
    <location>
        <begin position="361"/>
        <end position="379"/>
    </location>
</feature>
<feature type="transmembrane region" description="Helical" evidence="12">
    <location>
        <begin position="300"/>
        <end position="320"/>
    </location>
</feature>
<dbReference type="PANTHER" id="PTHR10110">
    <property type="entry name" value="SODIUM/HYDROGEN EXCHANGER"/>
    <property type="match status" value="1"/>
</dbReference>
<evidence type="ECO:0000313" key="14">
    <source>
        <dbReference type="EMBL" id="BAQ69878.1"/>
    </source>
</evidence>
<reference evidence="14 15" key="1">
    <citation type="submission" date="2015-02" db="EMBL/GenBank/DDBJ databases">
        <title>Genome sequene of Rhodovulum sulfidophilum DSM 2351.</title>
        <authorList>
            <person name="Nagao N."/>
        </authorList>
    </citation>
    <scope>NUCLEOTIDE SEQUENCE [LARGE SCALE GENOMIC DNA]</scope>
    <source>
        <strain evidence="14 15">DSM 2351</strain>
    </source>
</reference>
<evidence type="ECO:0000256" key="11">
    <source>
        <dbReference type="ARBA" id="ARBA00023201"/>
    </source>
</evidence>
<feature type="transmembrane region" description="Helical" evidence="12">
    <location>
        <begin position="101"/>
        <end position="122"/>
    </location>
</feature>
<evidence type="ECO:0000256" key="4">
    <source>
        <dbReference type="ARBA" id="ARBA00022449"/>
    </source>
</evidence>
<keyword evidence="9" id="KW-0406">Ion transport</keyword>
<dbReference type="Proteomes" id="UP000064912">
    <property type="component" value="Chromosome"/>
</dbReference>
<dbReference type="AlphaFoldDB" id="A0A0D6B414"/>
<gene>
    <name evidence="14" type="ORF">NHU_02731</name>
</gene>
<feature type="transmembrane region" description="Helical" evidence="12">
    <location>
        <begin position="31"/>
        <end position="52"/>
    </location>
</feature>
<dbReference type="InterPro" id="IPR006153">
    <property type="entry name" value="Cation/H_exchanger_TM"/>
</dbReference>
<evidence type="ECO:0000256" key="1">
    <source>
        <dbReference type="ARBA" id="ARBA00004651"/>
    </source>
</evidence>
<feature type="transmembrane region" description="Helical" evidence="12">
    <location>
        <begin position="201"/>
        <end position="225"/>
    </location>
</feature>
<dbReference type="GO" id="GO:0015386">
    <property type="term" value="F:potassium:proton antiporter activity"/>
    <property type="evidence" value="ECO:0007669"/>
    <property type="project" value="TreeGrafter"/>
</dbReference>
<dbReference type="GO" id="GO:0015385">
    <property type="term" value="F:sodium:proton antiporter activity"/>
    <property type="evidence" value="ECO:0007669"/>
    <property type="project" value="InterPro"/>
</dbReference>
<feature type="transmembrane region" description="Helical" evidence="12">
    <location>
        <begin position="128"/>
        <end position="151"/>
    </location>
</feature>
<keyword evidence="6 12" id="KW-0812">Transmembrane</keyword>
<organism evidence="14 15">
    <name type="scientific">Rhodovulum sulfidophilum</name>
    <name type="common">Rhodobacter sulfidophilus</name>
    <dbReference type="NCBI Taxonomy" id="35806"/>
    <lineage>
        <taxon>Bacteria</taxon>
        <taxon>Pseudomonadati</taxon>
        <taxon>Pseudomonadota</taxon>
        <taxon>Alphaproteobacteria</taxon>
        <taxon>Rhodobacterales</taxon>
        <taxon>Paracoccaceae</taxon>
        <taxon>Rhodovulum</taxon>
    </lineage>
</organism>
<dbReference type="GO" id="GO:0051453">
    <property type="term" value="P:regulation of intracellular pH"/>
    <property type="evidence" value="ECO:0007669"/>
    <property type="project" value="TreeGrafter"/>
</dbReference>
<feature type="transmembrane region" description="Helical" evidence="12">
    <location>
        <begin position="326"/>
        <end position="349"/>
    </location>
</feature>
<evidence type="ECO:0000256" key="6">
    <source>
        <dbReference type="ARBA" id="ARBA00022692"/>
    </source>
</evidence>
<name>A0A0D6B414_RHOSU</name>
<evidence type="ECO:0000256" key="3">
    <source>
        <dbReference type="ARBA" id="ARBA00022448"/>
    </source>
</evidence>
<keyword evidence="7 12" id="KW-1133">Transmembrane helix</keyword>
<keyword evidence="8" id="KW-0915">Sodium</keyword>
<dbReference type="InterPro" id="IPR038770">
    <property type="entry name" value="Na+/solute_symporter_sf"/>
</dbReference>
<keyword evidence="5" id="KW-1003">Cell membrane</keyword>
<dbReference type="GO" id="GO:0098719">
    <property type="term" value="P:sodium ion import across plasma membrane"/>
    <property type="evidence" value="ECO:0007669"/>
    <property type="project" value="TreeGrafter"/>
</dbReference>
<proteinExistence type="inferred from homology"/>
<dbReference type="KEGG" id="rsu:NHU_02731"/>
<feature type="domain" description="Cation/H+ exchanger transmembrane" evidence="13">
    <location>
        <begin position="13"/>
        <end position="412"/>
    </location>
</feature>
<evidence type="ECO:0000256" key="12">
    <source>
        <dbReference type="SAM" id="Phobius"/>
    </source>
</evidence>
<dbReference type="PATRIC" id="fig|35806.4.peg.2808"/>
<feature type="transmembrane region" description="Helical" evidence="12">
    <location>
        <begin position="172"/>
        <end position="189"/>
    </location>
</feature>
<feature type="transmembrane region" description="Helical" evidence="12">
    <location>
        <begin position="261"/>
        <end position="280"/>
    </location>
</feature>
<dbReference type="PANTHER" id="PTHR10110:SF195">
    <property type="entry name" value="NA(+)_H(+) ANTIPORTER NHAS2"/>
    <property type="match status" value="1"/>
</dbReference>
<evidence type="ECO:0000256" key="10">
    <source>
        <dbReference type="ARBA" id="ARBA00023136"/>
    </source>
</evidence>
<dbReference type="EMBL" id="AP014800">
    <property type="protein sequence ID" value="BAQ69878.1"/>
    <property type="molecule type" value="Genomic_DNA"/>
</dbReference>
<sequence>MSLLQIASLLIVLAALFGTINYFLLRLPQAIGILLVALIVSLSAMALDALMPGLGISDSLTGLVRGIDFSDTLLEGMLGLLLFAGALHVKVEDLRAQAPSVFIMATIGVALSVAVVGVGFSWLTGMPLLLAVLFGAIVSPTDPVAVLGVLRDARLSRSLETTIAGESLFNDGVAYVVFLILVGLAFPSAHDGHGAAAGDSAAAAAAILFLREAVGGAVLGGVLGWLTFRVMRRIDDYALEVLITLALAFGGYELAVAAGVSAPIMAVVAGLMIGHVGMKYGMSEETRKYVDAFWKMIDEILNAVLFLLIGIEVFAVAFALDGIATLVGAVALALLARLVSVAVPVLLIGRRQGFDRGTIPIMTWGGLKGGISVALALSLPESDWKPLILTATYVIVVFSILVQGLTVGALARRFSREPELV</sequence>
<dbReference type="InterPro" id="IPR018422">
    <property type="entry name" value="Cation/H_exchanger_CPA1"/>
</dbReference>
<feature type="transmembrane region" description="Helical" evidence="12">
    <location>
        <begin position="237"/>
        <end position="255"/>
    </location>
</feature>
<evidence type="ECO:0000256" key="2">
    <source>
        <dbReference type="ARBA" id="ARBA00007367"/>
    </source>
</evidence>
<evidence type="ECO:0000256" key="9">
    <source>
        <dbReference type="ARBA" id="ARBA00023065"/>
    </source>
</evidence>
<protein>
    <submittedName>
        <fullName evidence="14">Sodium/hydrogen exchanger</fullName>
    </submittedName>
</protein>
<dbReference type="Pfam" id="PF00999">
    <property type="entry name" value="Na_H_Exchanger"/>
    <property type="match status" value="1"/>
</dbReference>